<dbReference type="SUPFAM" id="SSF46938">
    <property type="entry name" value="CRAL/TRIO N-terminal domain"/>
    <property type="match status" value="1"/>
</dbReference>
<dbReference type="Gene3D" id="1.10.8.20">
    <property type="entry name" value="N-terminal domain of phosphatidylinositol transfer protein sec14p"/>
    <property type="match status" value="1"/>
</dbReference>
<sequence length="284" mass="32924">MTAPVSTMTEITTCLDLDTDQIKALEQLKVRVLEEEKDLDLGPEDRIYIRFLYACNFNVDRAFNRLIQWFTLKKNNPLWFASKPLCNYTRLLDKKIHCMSETLDSKNRRVYFIKLGNIVVADQPCYELSNIDDLWLEATLDERNNQSNGMVFVLDLKGIPYGIIKYLTPSNCRIGAMKTELVPLRVMEYHLVNGGFLLNTIVSLVFPFLAEESKKNIHFHNSSNNFKSLHQFVNPEALPKEYGGTMDPLDHIKCRRLLTDREDKILEAFAIGYKTDEDTNEKEK</sequence>
<dbReference type="CDD" id="cd00170">
    <property type="entry name" value="SEC14"/>
    <property type="match status" value="1"/>
</dbReference>
<dbReference type="PRINTS" id="PR00180">
    <property type="entry name" value="CRETINALDHBP"/>
</dbReference>
<dbReference type="AlphaFoldDB" id="A0A8D8UKM0"/>
<dbReference type="InterPro" id="IPR036865">
    <property type="entry name" value="CRAL-TRIO_dom_sf"/>
</dbReference>
<accession>A0A8D8UKM0</accession>
<dbReference type="GO" id="GO:1902936">
    <property type="term" value="F:phosphatidylinositol bisphosphate binding"/>
    <property type="evidence" value="ECO:0007669"/>
    <property type="project" value="TreeGrafter"/>
</dbReference>
<dbReference type="Gene3D" id="3.40.525.10">
    <property type="entry name" value="CRAL-TRIO lipid binding domain"/>
    <property type="match status" value="1"/>
</dbReference>
<dbReference type="InterPro" id="IPR001251">
    <property type="entry name" value="CRAL-TRIO_dom"/>
</dbReference>
<evidence type="ECO:0000313" key="2">
    <source>
        <dbReference type="EMBL" id="CAG6706561.1"/>
    </source>
</evidence>
<dbReference type="SMART" id="SM00516">
    <property type="entry name" value="SEC14"/>
    <property type="match status" value="1"/>
</dbReference>
<reference evidence="2" key="1">
    <citation type="submission" date="2021-05" db="EMBL/GenBank/DDBJ databases">
        <authorList>
            <person name="Alioto T."/>
            <person name="Alioto T."/>
            <person name="Gomez Garrido J."/>
        </authorList>
    </citation>
    <scope>NUCLEOTIDE SEQUENCE</scope>
</reference>
<dbReference type="SUPFAM" id="SSF52087">
    <property type="entry name" value="CRAL/TRIO domain"/>
    <property type="match status" value="1"/>
</dbReference>
<dbReference type="PANTHER" id="PTHR10174:SF226">
    <property type="entry name" value="CLAVESIN-1-LIKE PROTEIN"/>
    <property type="match status" value="1"/>
</dbReference>
<evidence type="ECO:0000259" key="1">
    <source>
        <dbReference type="PROSITE" id="PS50191"/>
    </source>
</evidence>
<dbReference type="PANTHER" id="PTHR10174">
    <property type="entry name" value="ALPHA-TOCOPHEROL TRANSFER PROTEIN-RELATED"/>
    <property type="match status" value="1"/>
</dbReference>
<dbReference type="Gene3D" id="1.20.5.1200">
    <property type="entry name" value="Alpha-tocopherol transfer"/>
    <property type="match status" value="1"/>
</dbReference>
<proteinExistence type="predicted"/>
<organism evidence="2">
    <name type="scientific">Cacopsylla melanoneura</name>
    <dbReference type="NCBI Taxonomy" id="428564"/>
    <lineage>
        <taxon>Eukaryota</taxon>
        <taxon>Metazoa</taxon>
        <taxon>Ecdysozoa</taxon>
        <taxon>Arthropoda</taxon>
        <taxon>Hexapoda</taxon>
        <taxon>Insecta</taxon>
        <taxon>Pterygota</taxon>
        <taxon>Neoptera</taxon>
        <taxon>Paraneoptera</taxon>
        <taxon>Hemiptera</taxon>
        <taxon>Sternorrhyncha</taxon>
        <taxon>Psylloidea</taxon>
        <taxon>Psyllidae</taxon>
        <taxon>Psyllinae</taxon>
        <taxon>Cacopsylla</taxon>
    </lineage>
</organism>
<dbReference type="Pfam" id="PF00650">
    <property type="entry name" value="CRAL_TRIO"/>
    <property type="match status" value="1"/>
</dbReference>
<feature type="domain" description="CRAL-TRIO" evidence="1">
    <location>
        <begin position="104"/>
        <end position="250"/>
    </location>
</feature>
<name>A0A8D8UKM0_9HEMI</name>
<dbReference type="GO" id="GO:0016020">
    <property type="term" value="C:membrane"/>
    <property type="evidence" value="ECO:0007669"/>
    <property type="project" value="TreeGrafter"/>
</dbReference>
<protein>
    <submittedName>
        <fullName evidence="2">Clavesin-2</fullName>
    </submittedName>
</protein>
<dbReference type="EMBL" id="HBUF01343372">
    <property type="protein sequence ID" value="CAG6706561.1"/>
    <property type="molecule type" value="Transcribed_RNA"/>
</dbReference>
<dbReference type="InterPro" id="IPR036273">
    <property type="entry name" value="CRAL/TRIO_N_dom_sf"/>
</dbReference>
<dbReference type="PROSITE" id="PS50191">
    <property type="entry name" value="CRAL_TRIO"/>
    <property type="match status" value="1"/>
</dbReference>